<reference evidence="9 10" key="2">
    <citation type="journal article" date="2021" name="Int. J. Syst. Evol. Microbiol.">
        <title>Isolation and Polyphasic Characterization of Desulfuromonas versatilis sp. Nov., an Electrogenic Bacteria Capable of Versatile Metabolism Isolated from a Graphene Oxide-Reducing Enrichment Culture.</title>
        <authorList>
            <person name="Xie L."/>
            <person name="Yoshida N."/>
            <person name="Ishii S."/>
            <person name="Meng L."/>
        </authorList>
    </citation>
    <scope>NUCLEOTIDE SEQUENCE [LARGE SCALE GENOMIC DNA]</scope>
    <source>
        <strain evidence="9 10">NIT-T3</strain>
    </source>
</reference>
<keyword evidence="1" id="KW-0547">Nucleotide-binding</keyword>
<dbReference type="Pfam" id="PF00158">
    <property type="entry name" value="Sigma54_activat"/>
    <property type="match status" value="1"/>
</dbReference>
<dbReference type="PANTHER" id="PTHR32071">
    <property type="entry name" value="TRANSCRIPTIONAL REGULATORY PROTEIN"/>
    <property type="match status" value="1"/>
</dbReference>
<protein>
    <submittedName>
        <fullName evidence="9">Acetoacetate metabolism regulatory protein AtoC</fullName>
    </submittedName>
</protein>
<feature type="domain" description="Response regulatory" evidence="8">
    <location>
        <begin position="9"/>
        <end position="123"/>
    </location>
</feature>
<evidence type="ECO:0000259" key="7">
    <source>
        <dbReference type="PROSITE" id="PS50045"/>
    </source>
</evidence>
<keyword evidence="6" id="KW-0597">Phosphoprotein</keyword>
<dbReference type="InterPro" id="IPR002197">
    <property type="entry name" value="HTH_Fis"/>
</dbReference>
<dbReference type="Gene3D" id="1.10.10.60">
    <property type="entry name" value="Homeodomain-like"/>
    <property type="match status" value="1"/>
</dbReference>
<dbReference type="SMART" id="SM00448">
    <property type="entry name" value="REC"/>
    <property type="match status" value="1"/>
</dbReference>
<feature type="domain" description="Sigma-54 factor interaction" evidence="7">
    <location>
        <begin position="148"/>
        <end position="377"/>
    </location>
</feature>
<evidence type="ECO:0000256" key="4">
    <source>
        <dbReference type="ARBA" id="ARBA00023125"/>
    </source>
</evidence>
<dbReference type="Proteomes" id="UP001319827">
    <property type="component" value="Chromosome"/>
</dbReference>
<dbReference type="SUPFAM" id="SSF46689">
    <property type="entry name" value="Homeodomain-like"/>
    <property type="match status" value="1"/>
</dbReference>
<dbReference type="InterPro" id="IPR003593">
    <property type="entry name" value="AAA+_ATPase"/>
</dbReference>
<evidence type="ECO:0000256" key="2">
    <source>
        <dbReference type="ARBA" id="ARBA00022840"/>
    </source>
</evidence>
<dbReference type="PROSITE" id="PS50110">
    <property type="entry name" value="RESPONSE_REGULATORY"/>
    <property type="match status" value="1"/>
</dbReference>
<evidence type="ECO:0000313" key="9">
    <source>
        <dbReference type="EMBL" id="BCR04635.1"/>
    </source>
</evidence>
<evidence type="ECO:0000259" key="8">
    <source>
        <dbReference type="PROSITE" id="PS50110"/>
    </source>
</evidence>
<dbReference type="RefSeq" id="WP_221252089.1">
    <property type="nucleotide sequence ID" value="NZ_AP024355.1"/>
</dbReference>
<proteinExistence type="predicted"/>
<sequence length="453" mass="50570">MAMNGDSRRILVVDDEASMRHMLTLVLGKQGYLVVEAGSGAAALRQLGSESFDLVLCDIRMPEMDGLAFLAEIETRKIPATVIMMSAYGSMDTAIECMKKGAYDYISKPFKPDEIVLTLKKAEERLKLRRENQQLKEKLADSAGGAKMVFKSQAMQGVLETVRQVADSSSPVLITGETGTGKELVARALHAEGARREQPFIAVNCSAISAGLMESELFGHLRGAFTGADRPREGLFGAADGGTLFLDEIGEMPLGLQPKLLRVLQEGEVRRIGETKSRKVDVRVLAATARDLKEEVAGNRFRDDFYYRLAVVEIHIPPLRERKEDIPLLARHFVQRIARREGRSVPELGKDALEALQGYDWPGNVRELENLIEKTMIFCRGEVIDLGRLPWEVRRKNRSGSEEYSLKKAIERIEREYIRKALAATSGNRTQAAQMLEISLRSLQYKLKDFGLD</sequence>
<dbReference type="Gene3D" id="3.40.50.2300">
    <property type="match status" value="1"/>
</dbReference>
<dbReference type="PROSITE" id="PS50045">
    <property type="entry name" value="SIGMA54_INTERACT_4"/>
    <property type="match status" value="1"/>
</dbReference>
<dbReference type="InterPro" id="IPR011006">
    <property type="entry name" value="CheY-like_superfamily"/>
</dbReference>
<dbReference type="SUPFAM" id="SSF52172">
    <property type="entry name" value="CheY-like"/>
    <property type="match status" value="1"/>
</dbReference>
<dbReference type="SMART" id="SM00382">
    <property type="entry name" value="AAA"/>
    <property type="match status" value="1"/>
</dbReference>
<dbReference type="InterPro" id="IPR058031">
    <property type="entry name" value="AAA_lid_NorR"/>
</dbReference>
<dbReference type="PRINTS" id="PR01590">
    <property type="entry name" value="HTHFIS"/>
</dbReference>
<evidence type="ECO:0000256" key="6">
    <source>
        <dbReference type="PROSITE-ProRule" id="PRU00169"/>
    </source>
</evidence>
<evidence type="ECO:0000256" key="5">
    <source>
        <dbReference type="ARBA" id="ARBA00023163"/>
    </source>
</evidence>
<dbReference type="InterPro" id="IPR025943">
    <property type="entry name" value="Sigma_54_int_dom_ATP-bd_2"/>
</dbReference>
<name>A0ABN6DX57_9BACT</name>
<dbReference type="SUPFAM" id="SSF52540">
    <property type="entry name" value="P-loop containing nucleoside triphosphate hydrolases"/>
    <property type="match status" value="1"/>
</dbReference>
<keyword evidence="10" id="KW-1185">Reference proteome</keyword>
<dbReference type="Gene3D" id="1.10.8.60">
    <property type="match status" value="1"/>
</dbReference>
<keyword evidence="3" id="KW-0805">Transcription regulation</keyword>
<dbReference type="InterPro" id="IPR027417">
    <property type="entry name" value="P-loop_NTPase"/>
</dbReference>
<dbReference type="Pfam" id="PF25601">
    <property type="entry name" value="AAA_lid_14"/>
    <property type="match status" value="1"/>
</dbReference>
<gene>
    <name evidence="9" type="ORF">DESUT3_17040</name>
</gene>
<dbReference type="InterPro" id="IPR009057">
    <property type="entry name" value="Homeodomain-like_sf"/>
</dbReference>
<dbReference type="Pfam" id="PF02954">
    <property type="entry name" value="HTH_8"/>
    <property type="match status" value="1"/>
</dbReference>
<dbReference type="Pfam" id="PF00072">
    <property type="entry name" value="Response_reg"/>
    <property type="match status" value="1"/>
</dbReference>
<dbReference type="CDD" id="cd00009">
    <property type="entry name" value="AAA"/>
    <property type="match status" value="1"/>
</dbReference>
<accession>A0ABN6DX57</accession>
<organism evidence="9 10">
    <name type="scientific">Desulfuromonas versatilis</name>
    <dbReference type="NCBI Taxonomy" id="2802975"/>
    <lineage>
        <taxon>Bacteria</taxon>
        <taxon>Pseudomonadati</taxon>
        <taxon>Thermodesulfobacteriota</taxon>
        <taxon>Desulfuromonadia</taxon>
        <taxon>Desulfuromonadales</taxon>
        <taxon>Desulfuromonadaceae</taxon>
        <taxon>Desulfuromonas</taxon>
    </lineage>
</organism>
<dbReference type="InterPro" id="IPR001789">
    <property type="entry name" value="Sig_transdc_resp-reg_receiver"/>
</dbReference>
<dbReference type="EMBL" id="AP024355">
    <property type="protein sequence ID" value="BCR04635.1"/>
    <property type="molecule type" value="Genomic_DNA"/>
</dbReference>
<dbReference type="InterPro" id="IPR025944">
    <property type="entry name" value="Sigma_54_int_dom_CS"/>
</dbReference>
<dbReference type="InterPro" id="IPR002078">
    <property type="entry name" value="Sigma_54_int"/>
</dbReference>
<evidence type="ECO:0000313" key="10">
    <source>
        <dbReference type="Proteomes" id="UP001319827"/>
    </source>
</evidence>
<keyword evidence="2" id="KW-0067">ATP-binding</keyword>
<evidence type="ECO:0000256" key="3">
    <source>
        <dbReference type="ARBA" id="ARBA00023015"/>
    </source>
</evidence>
<dbReference type="PROSITE" id="PS00676">
    <property type="entry name" value="SIGMA54_INTERACT_2"/>
    <property type="match status" value="1"/>
</dbReference>
<dbReference type="InterPro" id="IPR025662">
    <property type="entry name" value="Sigma_54_int_dom_ATP-bd_1"/>
</dbReference>
<keyword evidence="5" id="KW-0804">Transcription</keyword>
<feature type="modified residue" description="4-aspartylphosphate" evidence="6">
    <location>
        <position position="58"/>
    </location>
</feature>
<dbReference type="Gene3D" id="3.40.50.300">
    <property type="entry name" value="P-loop containing nucleotide triphosphate hydrolases"/>
    <property type="match status" value="1"/>
</dbReference>
<keyword evidence="4" id="KW-0238">DNA-binding</keyword>
<dbReference type="PANTHER" id="PTHR32071:SF113">
    <property type="entry name" value="ALGINATE BIOSYNTHESIS TRANSCRIPTIONAL REGULATORY PROTEIN ALGB"/>
    <property type="match status" value="1"/>
</dbReference>
<evidence type="ECO:0000256" key="1">
    <source>
        <dbReference type="ARBA" id="ARBA00022741"/>
    </source>
</evidence>
<reference evidence="9 10" key="1">
    <citation type="journal article" date="2016" name="C (Basel)">
        <title>Selective Growth of and Electricity Production by Marine Exoelectrogenic Bacteria in Self-Aggregated Hydrogel of Microbially Reduced Graphene Oxide.</title>
        <authorList>
            <person name="Yoshida N."/>
            <person name="Goto Y."/>
            <person name="Miyata Y."/>
        </authorList>
    </citation>
    <scope>NUCLEOTIDE SEQUENCE [LARGE SCALE GENOMIC DNA]</scope>
    <source>
        <strain evidence="9 10">NIT-T3</strain>
    </source>
</reference>
<dbReference type="PROSITE" id="PS00688">
    <property type="entry name" value="SIGMA54_INTERACT_3"/>
    <property type="match status" value="1"/>
</dbReference>
<dbReference type="PROSITE" id="PS00675">
    <property type="entry name" value="SIGMA54_INTERACT_1"/>
    <property type="match status" value="1"/>
</dbReference>